<evidence type="ECO:0000313" key="2">
    <source>
        <dbReference type="Proteomes" id="UP000009049"/>
    </source>
</evidence>
<proteinExistence type="predicted"/>
<name>A4CN30_ROBBH</name>
<sequence length="38" mass="4350">MVNTSTFSGYLYSLLEKVLLVNVCIAKELSEKKNFPRN</sequence>
<dbReference type="EMBL" id="CP001712">
    <property type="protein sequence ID" value="EAR15072.1"/>
    <property type="molecule type" value="Genomic_DNA"/>
</dbReference>
<dbReference type="HOGENOM" id="CLU_3332423_0_0_10"/>
<reference evidence="1 2" key="1">
    <citation type="journal article" date="2009" name="J. Bacteriol.">
        <title>Complete genome sequence of Robiginitalea biformata HTCC2501.</title>
        <authorList>
            <person name="Oh H.M."/>
            <person name="Giovannoni S.J."/>
            <person name="Lee K."/>
            <person name="Ferriera S."/>
            <person name="Johnson J."/>
            <person name="Cho J.C."/>
        </authorList>
    </citation>
    <scope>NUCLEOTIDE SEQUENCE [LARGE SCALE GENOMIC DNA]</scope>
    <source>
        <strain evidence="2">ATCC BAA-864 / HTCC2501 / KCTC 12146</strain>
    </source>
</reference>
<accession>A4CN30</accession>
<dbReference type="AlphaFoldDB" id="A4CN30"/>
<dbReference type="Proteomes" id="UP000009049">
    <property type="component" value="Chromosome"/>
</dbReference>
<keyword evidence="2" id="KW-1185">Reference proteome</keyword>
<evidence type="ECO:0000313" key="1">
    <source>
        <dbReference type="EMBL" id="EAR15072.1"/>
    </source>
</evidence>
<organism evidence="1 2">
    <name type="scientific">Robiginitalea biformata (strain ATCC BAA-864 / DSM 15991 / KCTC 12146 / HTCC2501)</name>
    <dbReference type="NCBI Taxonomy" id="313596"/>
    <lineage>
        <taxon>Bacteria</taxon>
        <taxon>Pseudomonadati</taxon>
        <taxon>Bacteroidota</taxon>
        <taxon>Flavobacteriia</taxon>
        <taxon>Flavobacteriales</taxon>
        <taxon>Flavobacteriaceae</taxon>
        <taxon>Robiginitalea</taxon>
    </lineage>
</organism>
<protein>
    <submittedName>
        <fullName evidence="1">Uncharacterized protein</fullName>
    </submittedName>
</protein>
<dbReference type="KEGG" id="rbi:RB2501_12117"/>
<dbReference type="STRING" id="313596.RB2501_12117"/>
<gene>
    <name evidence="1" type="ordered locus">RB2501_12117</name>
</gene>